<dbReference type="GO" id="GO:0030148">
    <property type="term" value="P:sphingolipid biosynthetic process"/>
    <property type="evidence" value="ECO:0007669"/>
    <property type="project" value="InterPro"/>
</dbReference>
<evidence type="ECO:0000259" key="13">
    <source>
        <dbReference type="SMART" id="SM00822"/>
    </source>
</evidence>
<evidence type="ECO:0000256" key="10">
    <source>
        <dbReference type="ARBA" id="ARBA00026112"/>
    </source>
</evidence>
<evidence type="ECO:0000256" key="6">
    <source>
        <dbReference type="ARBA" id="ARBA00022857"/>
    </source>
</evidence>
<evidence type="ECO:0000256" key="1">
    <source>
        <dbReference type="ARBA" id="ARBA00004240"/>
    </source>
</evidence>
<evidence type="ECO:0000313" key="15">
    <source>
        <dbReference type="Proteomes" id="UP001055460"/>
    </source>
</evidence>
<dbReference type="RefSeq" id="WP_090294991.1">
    <property type="nucleotide sequence ID" value="NZ_CP098807.1"/>
</dbReference>
<dbReference type="SUPFAM" id="SSF51735">
    <property type="entry name" value="NAD(P)-binding Rossmann-fold domains"/>
    <property type="match status" value="1"/>
</dbReference>
<dbReference type="Pfam" id="PF00106">
    <property type="entry name" value="adh_short"/>
    <property type="match status" value="1"/>
</dbReference>
<keyword evidence="9" id="KW-0443">Lipid metabolism</keyword>
<dbReference type="PROSITE" id="PS00061">
    <property type="entry name" value="ADH_SHORT"/>
    <property type="match status" value="1"/>
</dbReference>
<sequence length="279" mass="30158">MAHVIITGGSSGIGFAVASIYAARGARLSLIARSRGLLEGAQAKLIASSGANADSIRIEAADVAVENDVEAAIRRCEQAFGPCDILVASAGIVEPGRFEELDSASFRQQMDTNFSGTVHAVRAVYDSMKRRRRGRIMMISSGAGLLGIYGYSAYCASKFAVHGFAQALRSEARPHGVSVSVCFPPDTETPQFQRELAARPPEAARIMGTVRPWPAEAVAKRIVKGTDRGRFEVYFGTTLFLLGRFAPAVRPLLNWWFDRAIVRCGNTATHNRGVSEHRT</sequence>
<dbReference type="PRINTS" id="PR00081">
    <property type="entry name" value="GDHRDH"/>
</dbReference>
<feature type="transmembrane region" description="Helical" evidence="12">
    <location>
        <begin position="136"/>
        <end position="154"/>
    </location>
</feature>
<evidence type="ECO:0000256" key="3">
    <source>
        <dbReference type="ARBA" id="ARBA00004991"/>
    </source>
</evidence>
<dbReference type="GO" id="GO:0006666">
    <property type="term" value="P:3-keto-sphinganine metabolic process"/>
    <property type="evidence" value="ECO:0007669"/>
    <property type="project" value="InterPro"/>
</dbReference>
<evidence type="ECO:0000256" key="4">
    <source>
        <dbReference type="ARBA" id="ARBA00022741"/>
    </source>
</evidence>
<dbReference type="GO" id="GO:0047560">
    <property type="term" value="F:3-dehydrosphinganine reductase activity"/>
    <property type="evidence" value="ECO:0007669"/>
    <property type="project" value="UniProtKB-EC"/>
</dbReference>
<keyword evidence="5" id="KW-0256">Endoplasmic reticulum</keyword>
<dbReference type="EMBL" id="CP098807">
    <property type="protein sequence ID" value="USJ23612.1"/>
    <property type="molecule type" value="Genomic_DNA"/>
</dbReference>
<dbReference type="InterPro" id="IPR045022">
    <property type="entry name" value="KDSR-like"/>
</dbReference>
<evidence type="ECO:0000256" key="9">
    <source>
        <dbReference type="ARBA" id="ARBA00023098"/>
    </source>
</evidence>
<keyword evidence="7" id="KW-0746">Sphingolipid metabolism</keyword>
<comment type="pathway">
    <text evidence="3">Sphingolipid metabolism.</text>
</comment>
<evidence type="ECO:0000256" key="11">
    <source>
        <dbReference type="RuleBase" id="RU000363"/>
    </source>
</evidence>
<dbReference type="CDD" id="cd08939">
    <property type="entry name" value="KDSR-like_SDR_c"/>
    <property type="match status" value="1"/>
</dbReference>
<keyword evidence="4" id="KW-0547">Nucleotide-binding</keyword>
<gene>
    <name evidence="14" type="ORF">NE863_01050</name>
</gene>
<dbReference type="GO" id="GO:0016020">
    <property type="term" value="C:membrane"/>
    <property type="evidence" value="ECO:0007669"/>
    <property type="project" value="GOC"/>
</dbReference>
<dbReference type="Gene3D" id="3.40.50.720">
    <property type="entry name" value="NAD(P)-binding Rossmann-like Domain"/>
    <property type="match status" value="1"/>
</dbReference>
<name>A0A9Q8Y763_ENSAD</name>
<keyword evidence="12" id="KW-0472">Membrane</keyword>
<evidence type="ECO:0000313" key="14">
    <source>
        <dbReference type="EMBL" id="USJ23612.1"/>
    </source>
</evidence>
<evidence type="ECO:0000256" key="12">
    <source>
        <dbReference type="SAM" id="Phobius"/>
    </source>
</evidence>
<comment type="similarity">
    <text evidence="11">Belongs to the short-chain dehydrogenases/reductases (SDR) family.</text>
</comment>
<keyword evidence="6" id="KW-0521">NADP</keyword>
<keyword evidence="12" id="KW-0812">Transmembrane</keyword>
<evidence type="ECO:0000256" key="8">
    <source>
        <dbReference type="ARBA" id="ARBA00023002"/>
    </source>
</evidence>
<dbReference type="GO" id="GO:0000166">
    <property type="term" value="F:nucleotide binding"/>
    <property type="evidence" value="ECO:0007669"/>
    <property type="project" value="UniProtKB-KW"/>
</dbReference>
<accession>A0A9Q8Y763</accession>
<organism evidence="14 15">
    <name type="scientific">Ensifer adhaerens</name>
    <name type="common">Sinorhizobium morelense</name>
    <dbReference type="NCBI Taxonomy" id="106592"/>
    <lineage>
        <taxon>Bacteria</taxon>
        <taxon>Pseudomonadati</taxon>
        <taxon>Pseudomonadota</taxon>
        <taxon>Alphaproteobacteria</taxon>
        <taxon>Hyphomicrobiales</taxon>
        <taxon>Rhizobiaceae</taxon>
        <taxon>Sinorhizobium/Ensifer group</taxon>
        <taxon>Ensifer</taxon>
    </lineage>
</organism>
<keyword evidence="12" id="KW-1133">Transmembrane helix</keyword>
<feature type="domain" description="Ketoreductase" evidence="13">
    <location>
        <begin position="2"/>
        <end position="209"/>
    </location>
</feature>
<dbReference type="InterPro" id="IPR057326">
    <property type="entry name" value="KR_dom"/>
</dbReference>
<dbReference type="SMART" id="SM00822">
    <property type="entry name" value="PKS_KR"/>
    <property type="match status" value="1"/>
</dbReference>
<dbReference type="InterPro" id="IPR002347">
    <property type="entry name" value="SDR_fam"/>
</dbReference>
<dbReference type="InterPro" id="IPR020904">
    <property type="entry name" value="Sc_DH/Rdtase_CS"/>
</dbReference>
<dbReference type="PANTHER" id="PTHR43550">
    <property type="entry name" value="3-KETODIHYDROSPHINGOSINE REDUCTASE"/>
    <property type="match status" value="1"/>
</dbReference>
<dbReference type="AlphaFoldDB" id="A0A9Q8Y763"/>
<protein>
    <recommendedName>
        <fullName evidence="10">3-dehydrosphinganine reductase</fullName>
        <ecNumber evidence="10">1.1.1.102</ecNumber>
    </recommendedName>
</protein>
<dbReference type="FunFam" id="3.40.50.720:FF:000468">
    <property type="entry name" value="Short-chain dehydrogenase, putative"/>
    <property type="match status" value="1"/>
</dbReference>
<evidence type="ECO:0000256" key="5">
    <source>
        <dbReference type="ARBA" id="ARBA00022824"/>
    </source>
</evidence>
<evidence type="ECO:0000256" key="2">
    <source>
        <dbReference type="ARBA" id="ARBA00004760"/>
    </source>
</evidence>
<dbReference type="Proteomes" id="UP001055460">
    <property type="component" value="Chromosome"/>
</dbReference>
<dbReference type="InterPro" id="IPR036291">
    <property type="entry name" value="NAD(P)-bd_dom_sf"/>
</dbReference>
<dbReference type="EC" id="1.1.1.102" evidence="10"/>
<comment type="pathway">
    <text evidence="2">Lipid metabolism; sphingolipid metabolism.</text>
</comment>
<dbReference type="PANTHER" id="PTHR43550:SF3">
    <property type="entry name" value="3-KETODIHYDROSPHINGOSINE REDUCTASE"/>
    <property type="match status" value="1"/>
</dbReference>
<dbReference type="PRINTS" id="PR00080">
    <property type="entry name" value="SDRFAMILY"/>
</dbReference>
<evidence type="ECO:0000256" key="7">
    <source>
        <dbReference type="ARBA" id="ARBA00022919"/>
    </source>
</evidence>
<reference evidence="14" key="1">
    <citation type="submission" date="2022-06" db="EMBL/GenBank/DDBJ databases">
        <title>Physiological and biochemical characterization and genomic elucidation of a strain of the genus Ensifer adhaerens M8 that combines arsenic oxidation and chromium reduction.</title>
        <authorList>
            <person name="Li X."/>
            <person name="Yu c."/>
        </authorList>
    </citation>
    <scope>NUCLEOTIDE SEQUENCE</scope>
    <source>
        <strain evidence="14">M8</strain>
    </source>
</reference>
<dbReference type="OrthoDB" id="9781689at2"/>
<proteinExistence type="inferred from homology"/>
<keyword evidence="8" id="KW-0560">Oxidoreductase</keyword>
<comment type="subcellular location">
    <subcellularLocation>
        <location evidence="1">Endoplasmic reticulum</location>
    </subcellularLocation>
</comment>